<feature type="binding site" evidence="3">
    <location>
        <position position="292"/>
    </location>
    <ligand>
        <name>Mg(2+)</name>
        <dbReference type="ChEBI" id="CHEBI:18420"/>
        <label>1</label>
    </ligand>
</feature>
<dbReference type="Gene3D" id="1.10.4080.10">
    <property type="entry name" value="ADP-ribosylation/Crystallin J1"/>
    <property type="match status" value="1"/>
</dbReference>
<dbReference type="InterPro" id="IPR050792">
    <property type="entry name" value="ADP-ribosylglycohydrolase"/>
</dbReference>
<dbReference type="GO" id="GO:0046872">
    <property type="term" value="F:metal ion binding"/>
    <property type="evidence" value="ECO:0007669"/>
    <property type="project" value="UniProtKB-KW"/>
</dbReference>
<dbReference type="PANTHER" id="PTHR16222">
    <property type="entry name" value="ADP-RIBOSYLGLYCOHYDROLASE"/>
    <property type="match status" value="1"/>
</dbReference>
<feature type="binding site" evidence="3">
    <location>
        <position position="291"/>
    </location>
    <ligand>
        <name>Mg(2+)</name>
        <dbReference type="ChEBI" id="CHEBI:18420"/>
        <label>1</label>
    </ligand>
</feature>
<feature type="region of interest" description="Disordered" evidence="4">
    <location>
        <begin position="522"/>
        <end position="541"/>
    </location>
</feature>
<proteinExistence type="predicted"/>
<dbReference type="InterPro" id="IPR000387">
    <property type="entry name" value="Tyr_Pase_dom"/>
</dbReference>
<evidence type="ECO:0000259" key="5">
    <source>
        <dbReference type="PROSITE" id="PS50056"/>
    </source>
</evidence>
<dbReference type="InterPro" id="IPR029021">
    <property type="entry name" value="Prot-tyrosine_phosphatase-like"/>
</dbReference>
<evidence type="ECO:0000313" key="7">
    <source>
        <dbReference type="Proteomes" id="UP000243342"/>
    </source>
</evidence>
<keyword evidence="7" id="KW-1185">Reference proteome</keyword>
<dbReference type="OrthoDB" id="9798107at2"/>
<dbReference type="InterPro" id="IPR036705">
    <property type="entry name" value="Ribosyl_crysJ1_sf"/>
</dbReference>
<keyword evidence="2" id="KW-0904">Protein phosphatase</keyword>
<organism evidence="6 7">
    <name type="scientific">Mangrovactinospora gilvigrisea</name>
    <dbReference type="NCBI Taxonomy" id="1428644"/>
    <lineage>
        <taxon>Bacteria</taxon>
        <taxon>Bacillati</taxon>
        <taxon>Actinomycetota</taxon>
        <taxon>Actinomycetes</taxon>
        <taxon>Kitasatosporales</taxon>
        <taxon>Streptomycetaceae</taxon>
        <taxon>Mangrovactinospora</taxon>
    </lineage>
</organism>
<evidence type="ECO:0000256" key="2">
    <source>
        <dbReference type="ARBA" id="ARBA00022912"/>
    </source>
</evidence>
<accession>A0A1J7C628</accession>
<dbReference type="AlphaFoldDB" id="A0A1J7C628"/>
<sequence>MPSTSPRTPEAPLSPAQTDRAGGVLLGAAAGDALGVPYEFAPALRPHQQPQMVGGGLGPYAPGEYSDDTQMHAVIAKTTARGVDPRTALDEIALGFHAWQQHGATDIGAQTSAVLTGARRRSDHRRQPARALIAHAIDHTHRTSRAAGNGSLMRTGILGLTHLNDPAATARTAIAVSSLTHPDPDCVAACILWSEGVRQAVLTGSFRGVRDGLALLSPEQARIWSARLDEAEGRPPHAFTPNGWVVTALQAAWSAITRTPIPRHDPAAGTFPAQHLQQALEAAVRAGNDTDTVAAIAGMLLGARWGASAVPLAWQRTVHGWPGLRAADLTRMAVLTAQGGWDDNCGWPTARRLAPAPSERQPWTAALPADPGLVLGNLAATSMDGLSVDAVVSLCRVGTGPILPNSPNAEHIPVWLTDRPGADAHPAYVLDQAARTVKALRREGKRVLLHCAAGRSRTAAVAARYLVLTAELTPDQALAQVRATVPVPLLLHHNRDLYGALFHLSGHTPPLLTQALPALPTPAARRRRVSRPSWLRRTTAR</sequence>
<dbReference type="CDD" id="cd14498">
    <property type="entry name" value="DSP"/>
    <property type="match status" value="1"/>
</dbReference>
<dbReference type="PANTHER" id="PTHR16222:SF12">
    <property type="entry name" value="ADP-RIBOSYLGLYCOHYDROLASE-RELATED"/>
    <property type="match status" value="1"/>
</dbReference>
<keyword evidence="3" id="KW-0479">Metal-binding</keyword>
<feature type="binding site" evidence="3">
    <location>
        <position position="289"/>
    </location>
    <ligand>
        <name>Mg(2+)</name>
        <dbReference type="ChEBI" id="CHEBI:18420"/>
        <label>1</label>
    </ligand>
</feature>
<dbReference type="Gene3D" id="3.90.190.10">
    <property type="entry name" value="Protein tyrosine phosphatase superfamily"/>
    <property type="match status" value="1"/>
</dbReference>
<dbReference type="EMBL" id="MLCF01000067">
    <property type="protein sequence ID" value="OIV36988.1"/>
    <property type="molecule type" value="Genomic_DNA"/>
</dbReference>
<dbReference type="SUPFAM" id="SSF101478">
    <property type="entry name" value="ADP-ribosylglycohydrolase"/>
    <property type="match status" value="1"/>
</dbReference>
<dbReference type="PROSITE" id="PS00383">
    <property type="entry name" value="TYR_PHOSPHATASE_1"/>
    <property type="match status" value="1"/>
</dbReference>
<dbReference type="InterPro" id="IPR000340">
    <property type="entry name" value="Dual-sp_phosphatase_cat-dom"/>
</dbReference>
<dbReference type="InterPro" id="IPR016130">
    <property type="entry name" value="Tyr_Pase_AS"/>
</dbReference>
<dbReference type="InterPro" id="IPR020422">
    <property type="entry name" value="TYR_PHOSPHATASE_DUAL_dom"/>
</dbReference>
<feature type="domain" description="Tyrosine specific protein phosphatases" evidence="5">
    <location>
        <begin position="431"/>
        <end position="482"/>
    </location>
</feature>
<keyword evidence="3" id="KW-0460">Magnesium</keyword>
<name>A0A1J7C628_9ACTN</name>
<feature type="compositionally biased region" description="Low complexity" evidence="4">
    <location>
        <begin position="531"/>
        <end position="541"/>
    </location>
</feature>
<dbReference type="RefSeq" id="WP_071657064.1">
    <property type="nucleotide sequence ID" value="NZ_MLCF01000067.1"/>
</dbReference>
<dbReference type="SUPFAM" id="SSF52799">
    <property type="entry name" value="(Phosphotyrosine protein) phosphatases II"/>
    <property type="match status" value="1"/>
</dbReference>
<protein>
    <recommendedName>
        <fullName evidence="5">Tyrosine specific protein phosphatases domain-containing protein</fullName>
    </recommendedName>
</protein>
<dbReference type="InterPro" id="IPR005502">
    <property type="entry name" value="Ribosyl_crysJ1"/>
</dbReference>
<comment type="caution">
    <text evidence="6">The sequence shown here is derived from an EMBL/GenBank/DDBJ whole genome shotgun (WGS) entry which is preliminary data.</text>
</comment>
<dbReference type="Proteomes" id="UP000243342">
    <property type="component" value="Unassembled WGS sequence"/>
</dbReference>
<dbReference type="Pfam" id="PF00782">
    <property type="entry name" value="DSPc"/>
    <property type="match status" value="1"/>
</dbReference>
<keyword evidence="1" id="KW-0378">Hydrolase</keyword>
<feature type="binding site" evidence="3">
    <location>
        <position position="68"/>
    </location>
    <ligand>
        <name>Mg(2+)</name>
        <dbReference type="ChEBI" id="CHEBI:18420"/>
        <label>1</label>
    </ligand>
</feature>
<reference evidence="6 7" key="1">
    <citation type="submission" date="2016-10" db="EMBL/GenBank/DDBJ databases">
        <title>Genome sequence of Streptomyces gilvigriseus MUSC 26.</title>
        <authorList>
            <person name="Lee L.-H."/>
            <person name="Ser H.-L."/>
        </authorList>
    </citation>
    <scope>NUCLEOTIDE SEQUENCE [LARGE SCALE GENOMIC DNA]</scope>
    <source>
        <strain evidence="6 7">MUSC 26</strain>
    </source>
</reference>
<evidence type="ECO:0000256" key="3">
    <source>
        <dbReference type="PIRSR" id="PIRSR605502-1"/>
    </source>
</evidence>
<dbReference type="PROSITE" id="PS50056">
    <property type="entry name" value="TYR_PHOSPHATASE_2"/>
    <property type="match status" value="1"/>
</dbReference>
<dbReference type="SMART" id="SM00195">
    <property type="entry name" value="DSPc"/>
    <property type="match status" value="1"/>
</dbReference>
<dbReference type="Pfam" id="PF03747">
    <property type="entry name" value="ADP_ribosyl_GH"/>
    <property type="match status" value="1"/>
</dbReference>
<dbReference type="STRING" id="1428644.BIV57_13450"/>
<evidence type="ECO:0000313" key="6">
    <source>
        <dbReference type="EMBL" id="OIV36988.1"/>
    </source>
</evidence>
<gene>
    <name evidence="6" type="ORF">BIV57_13450</name>
</gene>
<comment type="cofactor">
    <cofactor evidence="3">
        <name>Mg(2+)</name>
        <dbReference type="ChEBI" id="CHEBI:18420"/>
    </cofactor>
    <text evidence="3">Binds 2 magnesium ions per subunit.</text>
</comment>
<feature type="binding site" evidence="3">
    <location>
        <position position="67"/>
    </location>
    <ligand>
        <name>Mg(2+)</name>
        <dbReference type="ChEBI" id="CHEBI:18420"/>
        <label>1</label>
    </ligand>
</feature>
<feature type="binding site" evidence="3">
    <location>
        <position position="66"/>
    </location>
    <ligand>
        <name>Mg(2+)</name>
        <dbReference type="ChEBI" id="CHEBI:18420"/>
        <label>1</label>
    </ligand>
</feature>
<evidence type="ECO:0000256" key="1">
    <source>
        <dbReference type="ARBA" id="ARBA00022801"/>
    </source>
</evidence>
<evidence type="ECO:0000256" key="4">
    <source>
        <dbReference type="SAM" id="MobiDB-lite"/>
    </source>
</evidence>
<dbReference type="GO" id="GO:0004721">
    <property type="term" value="F:phosphoprotein phosphatase activity"/>
    <property type="evidence" value="ECO:0007669"/>
    <property type="project" value="UniProtKB-KW"/>
</dbReference>